<accession>A0A9P0HCX7</accession>
<dbReference type="EMBL" id="OV725080">
    <property type="protein sequence ID" value="CAH1399574.1"/>
    <property type="molecule type" value="Genomic_DNA"/>
</dbReference>
<evidence type="ECO:0000259" key="2">
    <source>
        <dbReference type="SMART" id="SM00355"/>
    </source>
</evidence>
<evidence type="ECO:0000313" key="3">
    <source>
        <dbReference type="EMBL" id="CAH1399574.1"/>
    </source>
</evidence>
<dbReference type="AlphaFoldDB" id="A0A9P0HCX7"/>
<dbReference type="InterPro" id="IPR036236">
    <property type="entry name" value="Znf_C2H2_sf"/>
</dbReference>
<reference evidence="3" key="1">
    <citation type="submission" date="2022-01" db="EMBL/GenBank/DDBJ databases">
        <authorList>
            <person name="King R."/>
        </authorList>
    </citation>
    <scope>NUCLEOTIDE SEQUENCE</scope>
</reference>
<gene>
    <name evidence="3" type="ORF">NEZAVI_LOCUS9001</name>
</gene>
<proteinExistence type="predicted"/>
<organism evidence="3 4">
    <name type="scientific">Nezara viridula</name>
    <name type="common">Southern green stink bug</name>
    <name type="synonym">Cimex viridulus</name>
    <dbReference type="NCBI Taxonomy" id="85310"/>
    <lineage>
        <taxon>Eukaryota</taxon>
        <taxon>Metazoa</taxon>
        <taxon>Ecdysozoa</taxon>
        <taxon>Arthropoda</taxon>
        <taxon>Hexapoda</taxon>
        <taxon>Insecta</taxon>
        <taxon>Pterygota</taxon>
        <taxon>Neoptera</taxon>
        <taxon>Paraneoptera</taxon>
        <taxon>Hemiptera</taxon>
        <taxon>Heteroptera</taxon>
        <taxon>Panheteroptera</taxon>
        <taxon>Pentatomomorpha</taxon>
        <taxon>Pentatomoidea</taxon>
        <taxon>Pentatomidae</taxon>
        <taxon>Pentatominae</taxon>
        <taxon>Nezara</taxon>
    </lineage>
</organism>
<name>A0A9P0HCX7_NEZVI</name>
<keyword evidence="1" id="KW-1133">Transmembrane helix</keyword>
<keyword evidence="1" id="KW-0812">Transmembrane</keyword>
<evidence type="ECO:0000256" key="1">
    <source>
        <dbReference type="SAM" id="Phobius"/>
    </source>
</evidence>
<protein>
    <recommendedName>
        <fullName evidence="2">C2H2-type domain-containing protein</fullName>
    </recommendedName>
</protein>
<feature type="transmembrane region" description="Helical" evidence="1">
    <location>
        <begin position="15"/>
        <end position="36"/>
    </location>
</feature>
<sequence length="100" mass="11947">MFALYVCMCLCTCKIMYLCIFDFVFCFFFVGVIQIFDDPNKFICHCGKKYRHRKSLWNHRNFECGGKEPQFSCPYCSYSAKRKGHLKSHVYLKHFNEIVS</sequence>
<keyword evidence="1" id="KW-0472">Membrane</keyword>
<dbReference type="Gene3D" id="3.30.160.60">
    <property type="entry name" value="Classic Zinc Finger"/>
    <property type="match status" value="1"/>
</dbReference>
<dbReference type="InterPro" id="IPR013087">
    <property type="entry name" value="Znf_C2H2_type"/>
</dbReference>
<dbReference type="Proteomes" id="UP001152798">
    <property type="component" value="Chromosome 4"/>
</dbReference>
<feature type="domain" description="C2H2-type" evidence="2">
    <location>
        <begin position="71"/>
        <end position="94"/>
    </location>
</feature>
<dbReference type="OrthoDB" id="8186305at2759"/>
<dbReference type="SUPFAM" id="SSF57667">
    <property type="entry name" value="beta-beta-alpha zinc fingers"/>
    <property type="match status" value="1"/>
</dbReference>
<keyword evidence="4" id="KW-1185">Reference proteome</keyword>
<dbReference type="SMART" id="SM00355">
    <property type="entry name" value="ZnF_C2H2"/>
    <property type="match status" value="1"/>
</dbReference>
<evidence type="ECO:0000313" key="4">
    <source>
        <dbReference type="Proteomes" id="UP001152798"/>
    </source>
</evidence>